<dbReference type="InterPro" id="IPR003593">
    <property type="entry name" value="AAA+_ATPase"/>
</dbReference>
<evidence type="ECO:0000313" key="4">
    <source>
        <dbReference type="EMBL" id="QBQ54963.1"/>
    </source>
</evidence>
<keyword evidence="1" id="KW-0547">Nucleotide-binding</keyword>
<protein>
    <submittedName>
        <fullName evidence="4">ABC transporter ATP-binding protein</fullName>
    </submittedName>
</protein>
<feature type="domain" description="ABC transporter" evidence="3">
    <location>
        <begin position="6"/>
        <end position="239"/>
    </location>
</feature>
<evidence type="ECO:0000313" key="5">
    <source>
        <dbReference type="Proteomes" id="UP000294325"/>
    </source>
</evidence>
<dbReference type="AlphaFoldDB" id="A0A4P7BXS8"/>
<evidence type="ECO:0000256" key="2">
    <source>
        <dbReference type="ARBA" id="ARBA00022840"/>
    </source>
</evidence>
<dbReference type="InterPro" id="IPR003439">
    <property type="entry name" value="ABC_transporter-like_ATP-bd"/>
</dbReference>
<dbReference type="InterPro" id="IPR017871">
    <property type="entry name" value="ABC_transporter-like_CS"/>
</dbReference>
<keyword evidence="5" id="KW-1185">Reference proteome</keyword>
<name>A0A4P7BXS8_9GAMM</name>
<dbReference type="GO" id="GO:0016887">
    <property type="term" value="F:ATP hydrolysis activity"/>
    <property type="evidence" value="ECO:0007669"/>
    <property type="project" value="InterPro"/>
</dbReference>
<dbReference type="Gene3D" id="3.40.50.300">
    <property type="entry name" value="P-loop containing nucleotide triphosphate hydrolases"/>
    <property type="match status" value="2"/>
</dbReference>
<evidence type="ECO:0000256" key="1">
    <source>
        <dbReference type="ARBA" id="ARBA00022741"/>
    </source>
</evidence>
<dbReference type="SMART" id="SM00382">
    <property type="entry name" value="AAA"/>
    <property type="match status" value="2"/>
</dbReference>
<gene>
    <name evidence="4" type="ORF">E3U44_10875</name>
</gene>
<keyword evidence="2 4" id="KW-0067">ATP-binding</keyword>
<dbReference type="KEGG" id="nwr:E3U44_10875"/>
<dbReference type="SUPFAM" id="SSF52540">
    <property type="entry name" value="P-loop containing nucleoside triphosphate hydrolases"/>
    <property type="match status" value="2"/>
</dbReference>
<feature type="domain" description="ABC transporter" evidence="3">
    <location>
        <begin position="339"/>
        <end position="568"/>
    </location>
</feature>
<dbReference type="InterPro" id="IPR027417">
    <property type="entry name" value="P-loop_NTPase"/>
</dbReference>
<dbReference type="PROSITE" id="PS00211">
    <property type="entry name" value="ABC_TRANSPORTER_1"/>
    <property type="match status" value="1"/>
</dbReference>
<dbReference type="RefSeq" id="WP_134358204.1">
    <property type="nucleotide sequence ID" value="NZ_CP038033.1"/>
</dbReference>
<sequence length="583" mass="64507">MANSVVEIKEVTKTFTATTGPSTAIADLSASLPEAQITTLVGPDGAGKTTLMRLMAGLLLPSRGTLQVLGQNTAHSMAELRQQIGYMPQSFGLYEELTVRENLNFYADLQGLGGVERGQRFKELLRFTGLEPFQTRPAGKLSGGMKQKLGLASTLIRPPRLLLLDEPSVGVDPLSRRELWEIVRTLVKQGMTVLWSTAYLDEAERSDGILALDYGRKIYEGTPQDFITPMQGRIFILSAPQANLRSLQRQALAQSNIVDAVLRGQRLRLVTTEGKEKPRLEDLIGKKGEHQKAEIKAVKPRLEDAYVAALQPQRKKGLMESKIELAAHYITQKTEQAPIQAKALTRRFGSFTAVDRVSFSVQRGEIFGLLGPNGAGKSTIFKVLSGLLPPTEGGALVAGIDLRRAAAVARSRIGYMAQHFSLYSALTVNQNLRFFSGVYGLKGRRLQQQIKTFSEALGLDAFADQTSGSLPLGYKQRLSLACAIMHEPEILFLDEPTSGVDPLTRREFWLRINEMAERGVTILVTTHFMEEAEYCNRLAIIYEGQLIALGSPDELKQEYQTPEHPEPSIEETFIHLIEERQQG</sequence>
<dbReference type="Pfam" id="PF00005">
    <property type="entry name" value="ABC_tran"/>
    <property type="match status" value="2"/>
</dbReference>
<dbReference type="PANTHER" id="PTHR43038:SF3">
    <property type="entry name" value="ABC TRANSPORTER G FAMILY MEMBER 20 ISOFORM X1"/>
    <property type="match status" value="1"/>
</dbReference>
<evidence type="ECO:0000259" key="3">
    <source>
        <dbReference type="PROSITE" id="PS50893"/>
    </source>
</evidence>
<proteinExistence type="predicted"/>
<dbReference type="Proteomes" id="UP000294325">
    <property type="component" value="Chromosome"/>
</dbReference>
<dbReference type="PROSITE" id="PS50893">
    <property type="entry name" value="ABC_TRANSPORTER_2"/>
    <property type="match status" value="2"/>
</dbReference>
<reference evidence="4 5" key="1">
    <citation type="submission" date="2019-03" db="EMBL/GenBank/DDBJ databases">
        <title>The genome sequence of Nitrosococcus wardiae strain D1FHST reveals the archetypal metabolic capacity of ammonia-oxidizing Gammaproteobacteria.</title>
        <authorList>
            <person name="Wang L."/>
            <person name="Lim C.K."/>
            <person name="Hanson T.E."/>
            <person name="Dang H."/>
            <person name="Klotz M.G."/>
        </authorList>
    </citation>
    <scope>NUCLEOTIDE SEQUENCE [LARGE SCALE GENOMIC DNA]</scope>
    <source>
        <strain evidence="4 5">D1FHS</strain>
    </source>
</reference>
<dbReference type="GO" id="GO:0005524">
    <property type="term" value="F:ATP binding"/>
    <property type="evidence" value="ECO:0007669"/>
    <property type="project" value="UniProtKB-KW"/>
</dbReference>
<organism evidence="4 5">
    <name type="scientific">Nitrosococcus wardiae</name>
    <dbReference type="NCBI Taxonomy" id="1814290"/>
    <lineage>
        <taxon>Bacteria</taxon>
        <taxon>Pseudomonadati</taxon>
        <taxon>Pseudomonadota</taxon>
        <taxon>Gammaproteobacteria</taxon>
        <taxon>Chromatiales</taxon>
        <taxon>Chromatiaceae</taxon>
        <taxon>Nitrosococcus</taxon>
    </lineage>
</organism>
<accession>A0A4P7BXS8</accession>
<dbReference type="OrthoDB" id="9805029at2"/>
<dbReference type="PANTHER" id="PTHR43038">
    <property type="entry name" value="ATP-BINDING CASSETTE, SUB-FAMILY H, MEMBER 1"/>
    <property type="match status" value="1"/>
</dbReference>
<dbReference type="EMBL" id="CP038033">
    <property type="protein sequence ID" value="QBQ54963.1"/>
    <property type="molecule type" value="Genomic_DNA"/>
</dbReference>